<dbReference type="PROSITE" id="PS50932">
    <property type="entry name" value="HTH_LACI_2"/>
    <property type="match status" value="1"/>
</dbReference>
<evidence type="ECO:0000256" key="2">
    <source>
        <dbReference type="ARBA" id="ARBA00023125"/>
    </source>
</evidence>
<name>A0ABZ0RNP6_9BACT</name>
<keyword evidence="2 6" id="KW-0238">DNA-binding</keyword>
<evidence type="ECO:0000256" key="1">
    <source>
        <dbReference type="ARBA" id="ARBA00023015"/>
    </source>
</evidence>
<dbReference type="InterPro" id="IPR001387">
    <property type="entry name" value="Cro/C1-type_HTH"/>
</dbReference>
<dbReference type="Pfam" id="PF00356">
    <property type="entry name" value="LacI"/>
    <property type="match status" value="1"/>
</dbReference>
<sequence length="336" mass="36851">MSISQTKLAQQLGVSRSAVSHVLNGREHMVGEETRERILAAIRESGYHKNALVRALKANRTDIIGIIVPETSMSFFNSIIRGVEMEAQLNGLRCLLCQSYHEICTLEQHISALREYRVDGLVIGPSSSNIDDRIFRTLQEHRVPFVLFDNPLENLKTAFVGTENVVAGRMAAEHLLELGHRKIACIKGYMDSEPARGRLQGYLEAMDAAGIEVRPEWVLDGGFSFEDGVAAIDQLRSNQVDFSAVVAASDHVAFGAINALVRHGLRVPQDVSVVGCGNLDLAGMFMPSLTTVDQDPLDVGRQALRLLVGQIKKKKLSSKAITIQPKLVCRDSTAPL</sequence>
<organism evidence="6 7">
    <name type="scientific">Coraliomargarita algicola</name>
    <dbReference type="NCBI Taxonomy" id="3092156"/>
    <lineage>
        <taxon>Bacteria</taxon>
        <taxon>Pseudomonadati</taxon>
        <taxon>Verrucomicrobiota</taxon>
        <taxon>Opitutia</taxon>
        <taxon>Puniceicoccales</taxon>
        <taxon>Coraliomargaritaceae</taxon>
        <taxon>Coraliomargarita</taxon>
    </lineage>
</organism>
<keyword evidence="1" id="KW-0805">Transcription regulation</keyword>
<dbReference type="Pfam" id="PF13377">
    <property type="entry name" value="Peripla_BP_3"/>
    <property type="match status" value="1"/>
</dbReference>
<feature type="domain" description="HTH lacI-type" evidence="4">
    <location>
        <begin position="1"/>
        <end position="58"/>
    </location>
</feature>
<evidence type="ECO:0000313" key="7">
    <source>
        <dbReference type="Proteomes" id="UP001324993"/>
    </source>
</evidence>
<evidence type="ECO:0000313" key="6">
    <source>
        <dbReference type="EMBL" id="WPJ96756.1"/>
    </source>
</evidence>
<evidence type="ECO:0000256" key="3">
    <source>
        <dbReference type="ARBA" id="ARBA00023163"/>
    </source>
</evidence>
<dbReference type="PANTHER" id="PTHR30146">
    <property type="entry name" value="LACI-RELATED TRANSCRIPTIONAL REPRESSOR"/>
    <property type="match status" value="1"/>
</dbReference>
<dbReference type="CDD" id="cd06267">
    <property type="entry name" value="PBP1_LacI_sugar_binding-like"/>
    <property type="match status" value="1"/>
</dbReference>
<dbReference type="SMART" id="SM00354">
    <property type="entry name" value="HTH_LACI"/>
    <property type="match status" value="1"/>
</dbReference>
<dbReference type="RefSeq" id="WP_319833613.1">
    <property type="nucleotide sequence ID" value="NZ_CP138858.1"/>
</dbReference>
<feature type="domain" description="HTH cro/C1-type" evidence="5">
    <location>
        <begin position="3"/>
        <end position="26"/>
    </location>
</feature>
<dbReference type="EMBL" id="CP138858">
    <property type="protein sequence ID" value="WPJ96756.1"/>
    <property type="molecule type" value="Genomic_DNA"/>
</dbReference>
<proteinExistence type="predicted"/>
<dbReference type="CDD" id="cd01392">
    <property type="entry name" value="HTH_LacI"/>
    <property type="match status" value="1"/>
</dbReference>
<dbReference type="InterPro" id="IPR000843">
    <property type="entry name" value="HTH_LacI"/>
</dbReference>
<dbReference type="Gene3D" id="1.10.260.40">
    <property type="entry name" value="lambda repressor-like DNA-binding domains"/>
    <property type="match status" value="1"/>
</dbReference>
<dbReference type="GO" id="GO:0003677">
    <property type="term" value="F:DNA binding"/>
    <property type="evidence" value="ECO:0007669"/>
    <property type="project" value="UniProtKB-KW"/>
</dbReference>
<dbReference type="InterPro" id="IPR028082">
    <property type="entry name" value="Peripla_BP_I"/>
</dbReference>
<reference evidence="6 7" key="1">
    <citation type="submission" date="2023-11" db="EMBL/GenBank/DDBJ databases">
        <title>Coraliomargarita sp. nov., isolated from marine algae.</title>
        <authorList>
            <person name="Lee J.K."/>
            <person name="Baek J.H."/>
            <person name="Kim J.M."/>
            <person name="Choi D.G."/>
            <person name="Jeon C.O."/>
        </authorList>
    </citation>
    <scope>NUCLEOTIDE SEQUENCE [LARGE SCALE GENOMIC DNA]</scope>
    <source>
        <strain evidence="6 7">J2-16</strain>
    </source>
</reference>
<evidence type="ECO:0000259" key="4">
    <source>
        <dbReference type="PROSITE" id="PS50932"/>
    </source>
</evidence>
<dbReference type="Proteomes" id="UP001324993">
    <property type="component" value="Chromosome"/>
</dbReference>
<protein>
    <submittedName>
        <fullName evidence="6">LacI family DNA-binding transcriptional regulator</fullName>
    </submittedName>
</protein>
<keyword evidence="3" id="KW-0804">Transcription</keyword>
<gene>
    <name evidence="6" type="ORF">SH580_03430</name>
</gene>
<evidence type="ECO:0000259" key="5">
    <source>
        <dbReference type="PROSITE" id="PS50943"/>
    </source>
</evidence>
<dbReference type="InterPro" id="IPR010982">
    <property type="entry name" value="Lambda_DNA-bd_dom_sf"/>
</dbReference>
<dbReference type="Gene3D" id="3.40.50.2300">
    <property type="match status" value="2"/>
</dbReference>
<dbReference type="InterPro" id="IPR046335">
    <property type="entry name" value="LacI/GalR-like_sensor"/>
</dbReference>
<accession>A0ABZ0RNP6</accession>
<dbReference type="SUPFAM" id="SSF53822">
    <property type="entry name" value="Periplasmic binding protein-like I"/>
    <property type="match status" value="1"/>
</dbReference>
<dbReference type="SUPFAM" id="SSF47413">
    <property type="entry name" value="lambda repressor-like DNA-binding domains"/>
    <property type="match status" value="1"/>
</dbReference>
<keyword evidence="7" id="KW-1185">Reference proteome</keyword>
<dbReference type="PANTHER" id="PTHR30146:SF109">
    <property type="entry name" value="HTH-TYPE TRANSCRIPTIONAL REGULATOR GALS"/>
    <property type="match status" value="1"/>
</dbReference>
<dbReference type="PROSITE" id="PS50943">
    <property type="entry name" value="HTH_CROC1"/>
    <property type="match status" value="1"/>
</dbReference>